<evidence type="ECO:0000313" key="1">
    <source>
        <dbReference type="EMBL" id="GIX78175.1"/>
    </source>
</evidence>
<keyword evidence="2" id="KW-1185">Reference proteome</keyword>
<organism evidence="1 2">
    <name type="scientific">Caerostris extrusa</name>
    <name type="common">Bark spider</name>
    <name type="synonym">Caerostris bankana</name>
    <dbReference type="NCBI Taxonomy" id="172846"/>
    <lineage>
        <taxon>Eukaryota</taxon>
        <taxon>Metazoa</taxon>
        <taxon>Ecdysozoa</taxon>
        <taxon>Arthropoda</taxon>
        <taxon>Chelicerata</taxon>
        <taxon>Arachnida</taxon>
        <taxon>Araneae</taxon>
        <taxon>Araneomorphae</taxon>
        <taxon>Entelegynae</taxon>
        <taxon>Araneoidea</taxon>
        <taxon>Araneidae</taxon>
        <taxon>Caerostris</taxon>
    </lineage>
</organism>
<dbReference type="EMBL" id="BPLR01020392">
    <property type="protein sequence ID" value="GIX78175.1"/>
    <property type="molecule type" value="Genomic_DNA"/>
</dbReference>
<evidence type="ECO:0000313" key="2">
    <source>
        <dbReference type="Proteomes" id="UP001054945"/>
    </source>
</evidence>
<gene>
    <name evidence="1" type="ORF">CEXT_693541</name>
</gene>
<dbReference type="AlphaFoldDB" id="A0AAV4N0A7"/>
<accession>A0AAV4N0A7</accession>
<comment type="caution">
    <text evidence="1">The sequence shown here is derived from an EMBL/GenBank/DDBJ whole genome shotgun (WGS) entry which is preliminary data.</text>
</comment>
<sequence length="72" mass="8126">MVAVSRTVPPHGSVYHRRILNPNPLSPCCCSVRGAGIRGLWWVGLDEEECEWLESEAIIAQLRLLRLRITSI</sequence>
<name>A0AAV4N0A7_CAEEX</name>
<protein>
    <submittedName>
        <fullName evidence="1">Uncharacterized protein</fullName>
    </submittedName>
</protein>
<reference evidence="1 2" key="1">
    <citation type="submission" date="2021-06" db="EMBL/GenBank/DDBJ databases">
        <title>Caerostris extrusa draft genome.</title>
        <authorList>
            <person name="Kono N."/>
            <person name="Arakawa K."/>
        </authorList>
    </citation>
    <scope>NUCLEOTIDE SEQUENCE [LARGE SCALE GENOMIC DNA]</scope>
</reference>
<dbReference type="Proteomes" id="UP001054945">
    <property type="component" value="Unassembled WGS sequence"/>
</dbReference>
<proteinExistence type="predicted"/>